<name>A0A4R6PX97_9FIRM</name>
<protein>
    <submittedName>
        <fullName evidence="1">Uncharacterized protein</fullName>
    </submittedName>
</protein>
<comment type="caution">
    <text evidence="1">The sequence shown here is derived from an EMBL/GenBank/DDBJ whole genome shotgun (WGS) entry which is preliminary data.</text>
</comment>
<dbReference type="Proteomes" id="UP000295500">
    <property type="component" value="Unassembled WGS sequence"/>
</dbReference>
<dbReference type="AlphaFoldDB" id="A0A4R6PX97"/>
<keyword evidence="2" id="KW-1185">Reference proteome</keyword>
<dbReference type="EMBL" id="SNXO01000042">
    <property type="protein sequence ID" value="TDP49860.1"/>
    <property type="molecule type" value="Genomic_DNA"/>
</dbReference>
<evidence type="ECO:0000313" key="1">
    <source>
        <dbReference type="EMBL" id="TDP49860.1"/>
    </source>
</evidence>
<sequence>MQKFFGLGKTLCQCGKNLALYWEKPLKNLTSTAFEYIIILVELNISDGEGNSNPA</sequence>
<gene>
    <name evidence="1" type="ORF">EV211_14211</name>
</gene>
<reference evidence="1 2" key="1">
    <citation type="submission" date="2019-03" db="EMBL/GenBank/DDBJ databases">
        <title>Genomic Encyclopedia of Type Strains, Phase IV (KMG-IV): sequencing the most valuable type-strain genomes for metagenomic binning, comparative biology and taxonomic classification.</title>
        <authorList>
            <person name="Goeker M."/>
        </authorList>
    </citation>
    <scope>NUCLEOTIDE SEQUENCE [LARGE SCALE GENOMIC DNA]</scope>
    <source>
        <strain evidence="1 2">DSM 28287</strain>
    </source>
</reference>
<accession>A0A4R6PX97</accession>
<proteinExistence type="predicted"/>
<organism evidence="1 2">
    <name type="scientific">Aminicella lysinilytica</name>
    <dbReference type="NCBI Taxonomy" id="433323"/>
    <lineage>
        <taxon>Bacteria</taxon>
        <taxon>Bacillati</taxon>
        <taxon>Bacillota</taxon>
        <taxon>Clostridia</taxon>
        <taxon>Peptostreptococcales</taxon>
        <taxon>Anaerovoracaceae</taxon>
        <taxon>Aminicella</taxon>
    </lineage>
</organism>
<evidence type="ECO:0000313" key="2">
    <source>
        <dbReference type="Proteomes" id="UP000295500"/>
    </source>
</evidence>